<evidence type="ECO:0000313" key="1">
    <source>
        <dbReference type="EMBL" id="KAF9149993.1"/>
    </source>
</evidence>
<comment type="caution">
    <text evidence="1">The sequence shown here is derived from an EMBL/GenBank/DDBJ whole genome shotgun (WGS) entry which is preliminary data.</text>
</comment>
<accession>A0A9P5RZF8</accession>
<dbReference type="EMBL" id="JAAAUQ010000465">
    <property type="protein sequence ID" value="KAF9149993.1"/>
    <property type="molecule type" value="Genomic_DNA"/>
</dbReference>
<evidence type="ECO:0000313" key="2">
    <source>
        <dbReference type="Proteomes" id="UP000748756"/>
    </source>
</evidence>
<protein>
    <submittedName>
        <fullName evidence="1">Uncharacterized protein</fullName>
    </submittedName>
</protein>
<keyword evidence="2" id="KW-1185">Reference proteome</keyword>
<dbReference type="Proteomes" id="UP000748756">
    <property type="component" value="Unassembled WGS sequence"/>
</dbReference>
<reference evidence="1" key="1">
    <citation type="journal article" date="2020" name="Fungal Divers.">
        <title>Resolving the Mortierellaceae phylogeny through synthesis of multi-gene phylogenetics and phylogenomics.</title>
        <authorList>
            <person name="Vandepol N."/>
            <person name="Liber J."/>
            <person name="Desiro A."/>
            <person name="Na H."/>
            <person name="Kennedy M."/>
            <person name="Barry K."/>
            <person name="Grigoriev I.V."/>
            <person name="Miller A.N."/>
            <person name="O'Donnell K."/>
            <person name="Stajich J.E."/>
            <person name="Bonito G."/>
        </authorList>
    </citation>
    <scope>NUCLEOTIDE SEQUENCE</scope>
    <source>
        <strain evidence="1">NRRL 6426</strain>
    </source>
</reference>
<dbReference type="AlphaFoldDB" id="A0A9P5RZF8"/>
<organism evidence="1 2">
    <name type="scientific">Linnemannia schmuckeri</name>
    <dbReference type="NCBI Taxonomy" id="64567"/>
    <lineage>
        <taxon>Eukaryota</taxon>
        <taxon>Fungi</taxon>
        <taxon>Fungi incertae sedis</taxon>
        <taxon>Mucoromycota</taxon>
        <taxon>Mortierellomycotina</taxon>
        <taxon>Mortierellomycetes</taxon>
        <taxon>Mortierellales</taxon>
        <taxon>Mortierellaceae</taxon>
        <taxon>Linnemannia</taxon>
    </lineage>
</organism>
<proteinExistence type="predicted"/>
<feature type="non-terminal residue" evidence="1">
    <location>
        <position position="1"/>
    </location>
</feature>
<gene>
    <name evidence="1" type="ORF">BG015_008183</name>
</gene>
<name>A0A9P5RZF8_9FUNG</name>
<sequence>MSSAPSTVQTAPAEPALVQLAPAQPPLFASIRALAIPEILHNTGLFVQTYKLWWNPNNRRMEPVTTVEISAHAHPLDNNGLFIHKQNPLDCAIIDIGADGVKYQKSIIPQQPIRVYREQPTLKLALTNSRIRLLELSNCSLPLEVLVQDCPDTLLSLTISGARSGIGPLTRGLLIASTSLVELGLDSIWMPVSGLITILTYKRSLRTINIGARCVFEQGPL</sequence>